<evidence type="ECO:0000259" key="9">
    <source>
        <dbReference type="PROSITE" id="PS50929"/>
    </source>
</evidence>
<evidence type="ECO:0000256" key="4">
    <source>
        <dbReference type="ARBA" id="ARBA00022840"/>
    </source>
</evidence>
<dbReference type="GO" id="GO:0140359">
    <property type="term" value="F:ABC-type transporter activity"/>
    <property type="evidence" value="ECO:0007669"/>
    <property type="project" value="InterPro"/>
</dbReference>
<dbReference type="AlphaFoldDB" id="A0A7Y6I2M6"/>
<dbReference type="GO" id="GO:0016887">
    <property type="term" value="F:ATP hydrolysis activity"/>
    <property type="evidence" value="ECO:0007669"/>
    <property type="project" value="InterPro"/>
</dbReference>
<keyword evidence="2 7" id="KW-0812">Transmembrane</keyword>
<evidence type="ECO:0000313" key="11">
    <source>
        <dbReference type="Proteomes" id="UP000586042"/>
    </source>
</evidence>
<comment type="subcellular location">
    <subcellularLocation>
        <location evidence="1">Cell membrane</location>
        <topology evidence="1">Multi-pass membrane protein</topology>
    </subcellularLocation>
</comment>
<sequence>MSEQPAPGMRAAAVHAAALLRRAAPAHAAGYLAVSLAGALVPVAVAWMTKLTLDRLASPGAVGAVLGLAAGLAAAGLVGSATPQSGQYLRAEIDRRGGLLAKDELFAAVERYAGLARFEDPAFLDRLRLAQQSAQSPGYLLDAMFSVGQGALALIGFAGSLTVVSPWLTVAVLLASLPAFVVELRLARQRAAMAWDVEPVHRLEFAYTMLLSTVEAAKEIRLLAAGPWLRGRMTGQLRRANAAKRAMDRRELGQQTALALLAAVVSGGGLVWVILGAAGGRLTVGDVSMFVAAVAGVQSAVDGLVRGIAMTHQRLLVFGHYLAVVGAGPDLPEPAAPRELPRLSRGIELRDVWFRYGDDHPWVLRGVDLVIPHGQAVALVGRNGSGKSTLVKLLCRFYDPSRGAILWDGVDIRDVPVTELRQRIGAVFQDFMTYDLSALDNIAIGDLSALDDPERVEAAARRAGVHDVLAALPEGYRTPLTRTFFSETEREGVALSGGQWQRVALARAFLRADRDLMILDEPSAGLDAEAEHDVHAMLRRIRGSRSSLLISHRLGAVRDADLIVVLADGVVAERGGHDELLAAEGTYAHLFGLQAAGYAGEPVT</sequence>
<evidence type="ECO:0000256" key="5">
    <source>
        <dbReference type="ARBA" id="ARBA00022989"/>
    </source>
</evidence>
<dbReference type="PROSITE" id="PS50929">
    <property type="entry name" value="ABC_TM1F"/>
    <property type="match status" value="1"/>
</dbReference>
<keyword evidence="3" id="KW-0547">Nucleotide-binding</keyword>
<feature type="transmembrane region" description="Helical" evidence="7">
    <location>
        <begin position="138"/>
        <end position="158"/>
    </location>
</feature>
<evidence type="ECO:0000256" key="1">
    <source>
        <dbReference type="ARBA" id="ARBA00004651"/>
    </source>
</evidence>
<evidence type="ECO:0000259" key="8">
    <source>
        <dbReference type="PROSITE" id="PS50893"/>
    </source>
</evidence>
<dbReference type="InterPro" id="IPR027417">
    <property type="entry name" value="P-loop_NTPase"/>
</dbReference>
<protein>
    <submittedName>
        <fullName evidence="10">ABC transporter ATP-binding protein</fullName>
    </submittedName>
</protein>
<keyword evidence="5 7" id="KW-1133">Transmembrane helix</keyword>
<keyword evidence="4 10" id="KW-0067">ATP-binding</keyword>
<dbReference type="PANTHER" id="PTHR24221">
    <property type="entry name" value="ATP-BINDING CASSETTE SUB-FAMILY B"/>
    <property type="match status" value="1"/>
</dbReference>
<dbReference type="Pfam" id="PF00005">
    <property type="entry name" value="ABC_tran"/>
    <property type="match status" value="1"/>
</dbReference>
<feature type="domain" description="ABC transmembrane type-1" evidence="9">
    <location>
        <begin position="32"/>
        <end position="313"/>
    </location>
</feature>
<dbReference type="InterPro" id="IPR003593">
    <property type="entry name" value="AAA+_ATPase"/>
</dbReference>
<dbReference type="InterPro" id="IPR003439">
    <property type="entry name" value="ABC_transporter-like_ATP-bd"/>
</dbReference>
<dbReference type="SMART" id="SM00382">
    <property type="entry name" value="AAA"/>
    <property type="match status" value="1"/>
</dbReference>
<evidence type="ECO:0000256" key="3">
    <source>
        <dbReference type="ARBA" id="ARBA00022741"/>
    </source>
</evidence>
<comment type="caution">
    <text evidence="10">The sequence shown here is derived from an EMBL/GenBank/DDBJ whole genome shotgun (WGS) entry which is preliminary data.</text>
</comment>
<evidence type="ECO:0000256" key="7">
    <source>
        <dbReference type="SAM" id="Phobius"/>
    </source>
</evidence>
<dbReference type="GO" id="GO:0034040">
    <property type="term" value="F:ATPase-coupled lipid transmembrane transporter activity"/>
    <property type="evidence" value="ECO:0007669"/>
    <property type="project" value="TreeGrafter"/>
</dbReference>
<dbReference type="RefSeq" id="WP_175587852.1">
    <property type="nucleotide sequence ID" value="NZ_JABWGN010000001.1"/>
</dbReference>
<keyword evidence="6 7" id="KW-0472">Membrane</keyword>
<dbReference type="SUPFAM" id="SSF52540">
    <property type="entry name" value="P-loop containing nucleoside triphosphate hydrolases"/>
    <property type="match status" value="1"/>
</dbReference>
<evidence type="ECO:0000256" key="6">
    <source>
        <dbReference type="ARBA" id="ARBA00023136"/>
    </source>
</evidence>
<dbReference type="InterPro" id="IPR011527">
    <property type="entry name" value="ABC1_TM_dom"/>
</dbReference>
<feature type="transmembrane region" description="Helical" evidence="7">
    <location>
        <begin position="28"/>
        <end position="48"/>
    </location>
</feature>
<feature type="transmembrane region" description="Helical" evidence="7">
    <location>
        <begin position="257"/>
        <end position="275"/>
    </location>
</feature>
<dbReference type="Proteomes" id="UP000586042">
    <property type="component" value="Unassembled WGS sequence"/>
</dbReference>
<dbReference type="EMBL" id="JABWGN010000001">
    <property type="protein sequence ID" value="NUW30419.1"/>
    <property type="molecule type" value="Genomic_DNA"/>
</dbReference>
<dbReference type="GO" id="GO:0005886">
    <property type="term" value="C:plasma membrane"/>
    <property type="evidence" value="ECO:0007669"/>
    <property type="project" value="UniProtKB-SubCell"/>
</dbReference>
<reference evidence="10 11" key="1">
    <citation type="submission" date="2020-06" db="EMBL/GenBank/DDBJ databases">
        <title>Nonomuraea sp. SMC257, a novel actinomycete isolated from soil.</title>
        <authorList>
            <person name="Chanama M."/>
        </authorList>
    </citation>
    <scope>NUCLEOTIDE SEQUENCE [LARGE SCALE GENOMIC DNA]</scope>
    <source>
        <strain evidence="10 11">SMC257</strain>
    </source>
</reference>
<dbReference type="PROSITE" id="PS50893">
    <property type="entry name" value="ABC_TRANSPORTER_2"/>
    <property type="match status" value="1"/>
</dbReference>
<feature type="transmembrane region" description="Helical" evidence="7">
    <location>
        <begin position="60"/>
        <end position="81"/>
    </location>
</feature>
<organism evidence="10 11">
    <name type="scientific">Nonomuraea montanisoli</name>
    <dbReference type="NCBI Taxonomy" id="2741721"/>
    <lineage>
        <taxon>Bacteria</taxon>
        <taxon>Bacillati</taxon>
        <taxon>Actinomycetota</taxon>
        <taxon>Actinomycetes</taxon>
        <taxon>Streptosporangiales</taxon>
        <taxon>Streptosporangiaceae</taxon>
        <taxon>Nonomuraea</taxon>
    </lineage>
</organism>
<feature type="domain" description="ABC transporter" evidence="8">
    <location>
        <begin position="347"/>
        <end position="593"/>
    </location>
</feature>
<dbReference type="GO" id="GO:0005524">
    <property type="term" value="F:ATP binding"/>
    <property type="evidence" value="ECO:0007669"/>
    <property type="project" value="UniProtKB-KW"/>
</dbReference>
<keyword evidence="11" id="KW-1185">Reference proteome</keyword>
<gene>
    <name evidence="10" type="ORF">HTZ77_03115</name>
</gene>
<dbReference type="Gene3D" id="1.20.1560.10">
    <property type="entry name" value="ABC transporter type 1, transmembrane domain"/>
    <property type="match status" value="1"/>
</dbReference>
<evidence type="ECO:0000313" key="10">
    <source>
        <dbReference type="EMBL" id="NUW30419.1"/>
    </source>
</evidence>
<feature type="transmembrane region" description="Helical" evidence="7">
    <location>
        <begin position="164"/>
        <end position="184"/>
    </location>
</feature>
<accession>A0A7Y6I2M6</accession>
<dbReference type="SUPFAM" id="SSF90123">
    <property type="entry name" value="ABC transporter transmembrane region"/>
    <property type="match status" value="1"/>
</dbReference>
<dbReference type="InterPro" id="IPR039421">
    <property type="entry name" value="Type_1_exporter"/>
</dbReference>
<dbReference type="InterPro" id="IPR036640">
    <property type="entry name" value="ABC1_TM_sf"/>
</dbReference>
<dbReference type="InterPro" id="IPR017871">
    <property type="entry name" value="ABC_transporter-like_CS"/>
</dbReference>
<dbReference type="Gene3D" id="3.40.50.300">
    <property type="entry name" value="P-loop containing nucleotide triphosphate hydrolases"/>
    <property type="match status" value="1"/>
</dbReference>
<dbReference type="PANTHER" id="PTHR24221:SF654">
    <property type="entry name" value="ATP-BINDING CASSETTE SUB-FAMILY B MEMBER 6"/>
    <property type="match status" value="1"/>
</dbReference>
<proteinExistence type="predicted"/>
<dbReference type="PROSITE" id="PS00211">
    <property type="entry name" value="ABC_TRANSPORTER_1"/>
    <property type="match status" value="1"/>
</dbReference>
<name>A0A7Y6I2M6_9ACTN</name>
<evidence type="ECO:0000256" key="2">
    <source>
        <dbReference type="ARBA" id="ARBA00022692"/>
    </source>
</evidence>